<evidence type="ECO:0000256" key="5">
    <source>
        <dbReference type="SAM" id="MobiDB-lite"/>
    </source>
</evidence>
<dbReference type="InterPro" id="IPR011899">
    <property type="entry name" value="Glutaredoxin_euk/vir"/>
</dbReference>
<dbReference type="CDD" id="cd03419">
    <property type="entry name" value="GRX_GRXh_1_2_like"/>
    <property type="match status" value="1"/>
</dbReference>
<keyword evidence="1" id="KW-0813">Transport</keyword>
<dbReference type="AlphaFoldDB" id="A0A5J5EUP0"/>
<sequence length="186" mass="20470">MPSPRRTKALLLALFSILAISLFMTYRSHNDASVGRKHLEQLKTFSSRSTSTVPEAEPAPAAAPEPPTAFPAAKVEIDKFLDAHTIVIFSKSYCPYCKRAKAVLLEQYKIIPPPFVVELDLRPDMADMQGRLKEMTGRGTVPNIVVAGTSIGGCDDIEKMATEKTLADTIRRHGGDKVKQVFVLKE</sequence>
<evidence type="ECO:0000259" key="6">
    <source>
        <dbReference type="Pfam" id="PF00462"/>
    </source>
</evidence>
<dbReference type="OrthoDB" id="423313at2759"/>
<dbReference type="PANTHER" id="PTHR45694:SF5">
    <property type="entry name" value="GLUTAREDOXIN 2"/>
    <property type="match status" value="1"/>
</dbReference>
<evidence type="ECO:0000313" key="7">
    <source>
        <dbReference type="EMBL" id="KAA8903669.1"/>
    </source>
</evidence>
<dbReference type="PANTHER" id="PTHR45694">
    <property type="entry name" value="GLUTAREDOXIN 2"/>
    <property type="match status" value="1"/>
</dbReference>
<keyword evidence="3" id="KW-1015">Disulfide bond</keyword>
<gene>
    <name evidence="7" type="ORF">FN846DRAFT_891078</name>
</gene>
<organism evidence="7 8">
    <name type="scientific">Sphaerosporella brunnea</name>
    <dbReference type="NCBI Taxonomy" id="1250544"/>
    <lineage>
        <taxon>Eukaryota</taxon>
        <taxon>Fungi</taxon>
        <taxon>Dikarya</taxon>
        <taxon>Ascomycota</taxon>
        <taxon>Pezizomycotina</taxon>
        <taxon>Pezizomycetes</taxon>
        <taxon>Pezizales</taxon>
        <taxon>Pyronemataceae</taxon>
        <taxon>Sphaerosporella</taxon>
    </lineage>
</organism>
<dbReference type="GO" id="GO:0015038">
    <property type="term" value="F:glutathione disulfide oxidoreductase activity"/>
    <property type="evidence" value="ECO:0007669"/>
    <property type="project" value="TreeGrafter"/>
</dbReference>
<name>A0A5J5EUP0_9PEZI</name>
<dbReference type="PROSITE" id="PS51354">
    <property type="entry name" value="GLUTAREDOXIN_2"/>
    <property type="match status" value="1"/>
</dbReference>
<dbReference type="Pfam" id="PF00462">
    <property type="entry name" value="Glutaredoxin"/>
    <property type="match status" value="1"/>
</dbReference>
<evidence type="ECO:0000313" key="8">
    <source>
        <dbReference type="Proteomes" id="UP000326924"/>
    </source>
</evidence>
<dbReference type="GO" id="GO:0000324">
    <property type="term" value="C:fungal-type vacuole"/>
    <property type="evidence" value="ECO:0007669"/>
    <property type="project" value="TreeGrafter"/>
</dbReference>
<dbReference type="FunCoup" id="A0A5J5EUP0">
    <property type="interactions" value="23"/>
</dbReference>
<evidence type="ECO:0000256" key="1">
    <source>
        <dbReference type="ARBA" id="ARBA00022448"/>
    </source>
</evidence>
<accession>A0A5J5EUP0</accession>
<protein>
    <submittedName>
        <fullName evidence="7">Thioredoxin-like protein</fullName>
    </submittedName>
</protein>
<evidence type="ECO:0000256" key="2">
    <source>
        <dbReference type="ARBA" id="ARBA00022982"/>
    </source>
</evidence>
<feature type="region of interest" description="Disordered" evidence="5">
    <location>
        <begin position="45"/>
        <end position="68"/>
    </location>
</feature>
<dbReference type="GO" id="GO:0005801">
    <property type="term" value="C:cis-Golgi network"/>
    <property type="evidence" value="ECO:0007669"/>
    <property type="project" value="TreeGrafter"/>
</dbReference>
<dbReference type="Gene3D" id="3.40.30.10">
    <property type="entry name" value="Glutaredoxin"/>
    <property type="match status" value="1"/>
</dbReference>
<evidence type="ECO:0000256" key="3">
    <source>
        <dbReference type="ARBA" id="ARBA00023157"/>
    </source>
</evidence>
<dbReference type="InParanoid" id="A0A5J5EUP0"/>
<dbReference type="GO" id="GO:0005796">
    <property type="term" value="C:Golgi lumen"/>
    <property type="evidence" value="ECO:0007669"/>
    <property type="project" value="TreeGrafter"/>
</dbReference>
<feature type="domain" description="Glutaredoxin" evidence="6">
    <location>
        <begin position="86"/>
        <end position="150"/>
    </location>
</feature>
<dbReference type="Proteomes" id="UP000326924">
    <property type="component" value="Unassembled WGS sequence"/>
</dbReference>
<dbReference type="InterPro" id="IPR014025">
    <property type="entry name" value="Glutaredoxin_subgr"/>
</dbReference>
<dbReference type="NCBIfam" id="TIGR02180">
    <property type="entry name" value="GRX_euk"/>
    <property type="match status" value="1"/>
</dbReference>
<keyword evidence="8" id="KW-1185">Reference proteome</keyword>
<keyword evidence="4" id="KW-0676">Redox-active center</keyword>
<keyword evidence="2" id="KW-0249">Electron transport</keyword>
<proteinExistence type="predicted"/>
<evidence type="ECO:0000256" key="4">
    <source>
        <dbReference type="ARBA" id="ARBA00023284"/>
    </source>
</evidence>
<dbReference type="SUPFAM" id="SSF52833">
    <property type="entry name" value="Thioredoxin-like"/>
    <property type="match status" value="1"/>
</dbReference>
<dbReference type="InterPro" id="IPR036249">
    <property type="entry name" value="Thioredoxin-like_sf"/>
</dbReference>
<dbReference type="EMBL" id="VXIS01000115">
    <property type="protein sequence ID" value="KAA8903669.1"/>
    <property type="molecule type" value="Genomic_DNA"/>
</dbReference>
<comment type="caution">
    <text evidence="7">The sequence shown here is derived from an EMBL/GenBank/DDBJ whole genome shotgun (WGS) entry which is preliminary data.</text>
</comment>
<dbReference type="PROSITE" id="PS00195">
    <property type="entry name" value="GLUTAREDOXIN_1"/>
    <property type="match status" value="1"/>
</dbReference>
<dbReference type="InterPro" id="IPR002109">
    <property type="entry name" value="Glutaredoxin"/>
</dbReference>
<dbReference type="GO" id="GO:0034599">
    <property type="term" value="P:cellular response to oxidative stress"/>
    <property type="evidence" value="ECO:0007669"/>
    <property type="project" value="TreeGrafter"/>
</dbReference>
<dbReference type="InterPro" id="IPR011767">
    <property type="entry name" value="GLR_AS"/>
</dbReference>
<reference evidence="7 8" key="1">
    <citation type="submission" date="2019-09" db="EMBL/GenBank/DDBJ databases">
        <title>Draft genome of the ectomycorrhizal ascomycete Sphaerosporella brunnea.</title>
        <authorList>
            <consortium name="DOE Joint Genome Institute"/>
            <person name="Benucci G.M."/>
            <person name="Marozzi G."/>
            <person name="Antonielli L."/>
            <person name="Sanchez S."/>
            <person name="Marco P."/>
            <person name="Wang X."/>
            <person name="Falini L.B."/>
            <person name="Barry K."/>
            <person name="Haridas S."/>
            <person name="Lipzen A."/>
            <person name="Labutti K."/>
            <person name="Grigoriev I.V."/>
            <person name="Murat C."/>
            <person name="Martin F."/>
            <person name="Albertini E."/>
            <person name="Donnini D."/>
            <person name="Bonito G."/>
        </authorList>
    </citation>
    <scope>NUCLEOTIDE SEQUENCE [LARGE SCALE GENOMIC DNA]</scope>
    <source>
        <strain evidence="7 8">Sb_GMNB300</strain>
    </source>
</reference>
<dbReference type="PRINTS" id="PR00160">
    <property type="entry name" value="GLUTAREDOXIN"/>
</dbReference>